<dbReference type="InterPro" id="IPR007849">
    <property type="entry name" value="ATP10"/>
</dbReference>
<dbReference type="PANTHER" id="PTHR28106:SF1">
    <property type="entry name" value="MITOCHONDRIAL ATPASE COMPLEX SUBUNIT ATP10"/>
    <property type="match status" value="1"/>
</dbReference>
<name>A0A4Q1BK50_TREME</name>
<evidence type="ECO:0000256" key="1">
    <source>
        <dbReference type="SAM" id="MobiDB-lite"/>
    </source>
</evidence>
<dbReference type="OrthoDB" id="17089at2759"/>
<feature type="region of interest" description="Disordered" evidence="1">
    <location>
        <begin position="28"/>
        <end position="97"/>
    </location>
</feature>
<evidence type="ECO:0000313" key="3">
    <source>
        <dbReference type="Proteomes" id="UP000289152"/>
    </source>
</evidence>
<dbReference type="FunCoup" id="A0A4Q1BK50">
    <property type="interactions" value="31"/>
</dbReference>
<dbReference type="PANTHER" id="PTHR28106">
    <property type="entry name" value="MITOCHONDRIAL ATPASE COMPLEX SUBUNIT ATP10"/>
    <property type="match status" value="1"/>
</dbReference>
<dbReference type="STRING" id="5217.A0A4Q1BK50"/>
<comment type="caution">
    <text evidence="2">The sequence shown here is derived from an EMBL/GenBank/DDBJ whole genome shotgun (WGS) entry which is preliminary data.</text>
</comment>
<evidence type="ECO:0008006" key="4">
    <source>
        <dbReference type="Google" id="ProtNLM"/>
    </source>
</evidence>
<dbReference type="EMBL" id="SDIL01000053">
    <property type="protein sequence ID" value="RXK38114.1"/>
    <property type="molecule type" value="Genomic_DNA"/>
</dbReference>
<dbReference type="AlphaFoldDB" id="A0A4Q1BK50"/>
<keyword evidence="3" id="KW-1185">Reference proteome</keyword>
<organism evidence="2 3">
    <name type="scientific">Tremella mesenterica</name>
    <name type="common">Jelly fungus</name>
    <dbReference type="NCBI Taxonomy" id="5217"/>
    <lineage>
        <taxon>Eukaryota</taxon>
        <taxon>Fungi</taxon>
        <taxon>Dikarya</taxon>
        <taxon>Basidiomycota</taxon>
        <taxon>Agaricomycotina</taxon>
        <taxon>Tremellomycetes</taxon>
        <taxon>Tremellales</taxon>
        <taxon>Tremellaceae</taxon>
        <taxon>Tremella</taxon>
    </lineage>
</organism>
<dbReference type="VEuPathDB" id="FungiDB:TREMEDRAFT_17176"/>
<dbReference type="InParanoid" id="A0A4Q1BK50"/>
<dbReference type="Proteomes" id="UP000289152">
    <property type="component" value="Unassembled WGS sequence"/>
</dbReference>
<reference evidence="2 3" key="1">
    <citation type="submission" date="2016-06" db="EMBL/GenBank/DDBJ databases">
        <title>Evolution of pathogenesis and genome organization in the Tremellales.</title>
        <authorList>
            <person name="Cuomo C."/>
            <person name="Litvintseva A."/>
            <person name="Heitman J."/>
            <person name="Chen Y."/>
            <person name="Sun S."/>
            <person name="Springer D."/>
            <person name="Dromer F."/>
            <person name="Young S."/>
            <person name="Zeng Q."/>
            <person name="Chapman S."/>
            <person name="Gujja S."/>
            <person name="Saif S."/>
            <person name="Birren B."/>
        </authorList>
    </citation>
    <scope>NUCLEOTIDE SEQUENCE [LARGE SCALE GENOMIC DNA]</scope>
    <source>
        <strain evidence="2 3">ATCC 28783</strain>
    </source>
</reference>
<feature type="compositionally biased region" description="Pro residues" evidence="1">
    <location>
        <begin position="77"/>
        <end position="89"/>
    </location>
</feature>
<feature type="compositionally biased region" description="Basic and acidic residues" evidence="1">
    <location>
        <begin position="62"/>
        <end position="71"/>
    </location>
</feature>
<dbReference type="GO" id="GO:0005743">
    <property type="term" value="C:mitochondrial inner membrane"/>
    <property type="evidence" value="ECO:0007669"/>
    <property type="project" value="TreeGrafter"/>
</dbReference>
<gene>
    <name evidence="2" type="ORF">M231_04575</name>
</gene>
<evidence type="ECO:0000313" key="2">
    <source>
        <dbReference type="EMBL" id="RXK38114.1"/>
    </source>
</evidence>
<dbReference type="GO" id="GO:0033615">
    <property type="term" value="P:mitochondrial proton-transporting ATP synthase complex assembly"/>
    <property type="evidence" value="ECO:0007669"/>
    <property type="project" value="TreeGrafter"/>
</dbReference>
<proteinExistence type="predicted"/>
<accession>A0A4Q1BK50</accession>
<sequence length="312" mass="34873">MFSSGSSKMVRPPNRTLSPLICRARLSYSLPRHTPPQTSSSTAHIIPPPSTASPSSGKVHSKAQEKSKDESLQLPVLPRPLGVPNPPTSRPKTWGEKRDELLDEDRHKAKRKALIKEASQGYFHDYNRARSANGGKLWTAPPVLIREDMAQYFPDIQGKALTGETVHTTDLLLGKVTLLAILSTRLSEEHVSSFCQPVLDDWSTSPLFSHIQINHQDNLLKSLLLNFLVSSLKRTVPQNRWGTYMISGGEWSSYDMTSPLGIENKLLGYVYLIDPNAKIRWAGNAMASEEEVDNLRRATAVLMRRLVKEEVN</sequence>
<protein>
    <recommendedName>
        <fullName evidence="4">Mitochondrial ATPase complex subunit ATP10</fullName>
    </recommendedName>
</protein>
<dbReference type="Pfam" id="PF05176">
    <property type="entry name" value="ATP-synt_10"/>
    <property type="match status" value="1"/>
</dbReference>